<keyword evidence="6 10" id="KW-0648">Protein biosynthesis</keyword>
<dbReference type="EMBL" id="LCEW01000010">
    <property type="protein sequence ID" value="KKS80316.1"/>
    <property type="molecule type" value="Genomic_DNA"/>
</dbReference>
<comment type="caution">
    <text evidence="13">The sequence shown here is derived from an EMBL/GenBank/DDBJ whole genome shotgun (WGS) entry which is preliminary data.</text>
</comment>
<evidence type="ECO:0000259" key="12">
    <source>
        <dbReference type="Pfam" id="PF08264"/>
    </source>
</evidence>
<dbReference type="InterPro" id="IPR009080">
    <property type="entry name" value="tRNAsynth_Ia_anticodon-bd"/>
</dbReference>
<dbReference type="Pfam" id="PF08264">
    <property type="entry name" value="Anticodon_1"/>
    <property type="match status" value="1"/>
</dbReference>
<dbReference type="Pfam" id="PF00133">
    <property type="entry name" value="tRNA-synt_1"/>
    <property type="match status" value="2"/>
</dbReference>
<dbReference type="InterPro" id="IPR014729">
    <property type="entry name" value="Rossmann-like_a/b/a_fold"/>
</dbReference>
<evidence type="ECO:0000256" key="10">
    <source>
        <dbReference type="RuleBase" id="RU363035"/>
    </source>
</evidence>
<dbReference type="SUPFAM" id="SSF50677">
    <property type="entry name" value="ValRS/IleRS/LeuRS editing domain"/>
    <property type="match status" value="1"/>
</dbReference>
<dbReference type="PROSITE" id="PS00178">
    <property type="entry name" value="AA_TRNA_LIGASE_I"/>
    <property type="match status" value="1"/>
</dbReference>
<dbReference type="Gene3D" id="3.40.50.620">
    <property type="entry name" value="HUPs"/>
    <property type="match status" value="2"/>
</dbReference>
<dbReference type="NCBIfam" id="TIGR00422">
    <property type="entry name" value="valS"/>
    <property type="match status" value="1"/>
</dbReference>
<comment type="similarity">
    <text evidence="10">Belongs to the class-I aminoacyl-tRNA synthetase family.</text>
</comment>
<evidence type="ECO:0000256" key="9">
    <source>
        <dbReference type="NCBIfam" id="TIGR00422"/>
    </source>
</evidence>
<dbReference type="NCBIfam" id="NF004349">
    <property type="entry name" value="PRK05729.1"/>
    <property type="match status" value="1"/>
</dbReference>
<organism evidence="13 14">
    <name type="scientific">Candidatus Beckwithbacteria bacterium GW2011_GWA2_43_10</name>
    <dbReference type="NCBI Taxonomy" id="1618369"/>
    <lineage>
        <taxon>Bacteria</taxon>
        <taxon>Candidatus Beckwithiibacteriota</taxon>
    </lineage>
</organism>
<evidence type="ECO:0000313" key="13">
    <source>
        <dbReference type="EMBL" id="KKS80316.1"/>
    </source>
</evidence>
<dbReference type="STRING" id="1618369.UV54_C0010G0008"/>
<dbReference type="InterPro" id="IPR002303">
    <property type="entry name" value="Valyl-tRNA_ligase"/>
</dbReference>
<feature type="domain" description="Methionyl/Valyl/Leucyl/Isoleucyl-tRNA synthetase anticodon-binding" evidence="12">
    <location>
        <begin position="549"/>
        <end position="645"/>
    </location>
</feature>
<dbReference type="InterPro" id="IPR001412">
    <property type="entry name" value="aa-tRNA-synth_I_CS"/>
</dbReference>
<comment type="catalytic activity">
    <reaction evidence="8">
        <text>tRNA(Val) + L-valine + ATP = L-valyl-tRNA(Val) + AMP + diphosphate</text>
        <dbReference type="Rhea" id="RHEA:10704"/>
        <dbReference type="Rhea" id="RHEA-COMP:9672"/>
        <dbReference type="Rhea" id="RHEA-COMP:9708"/>
        <dbReference type="ChEBI" id="CHEBI:30616"/>
        <dbReference type="ChEBI" id="CHEBI:33019"/>
        <dbReference type="ChEBI" id="CHEBI:57762"/>
        <dbReference type="ChEBI" id="CHEBI:78442"/>
        <dbReference type="ChEBI" id="CHEBI:78537"/>
        <dbReference type="ChEBI" id="CHEBI:456215"/>
        <dbReference type="EC" id="6.1.1.9"/>
    </reaction>
</comment>
<dbReference type="PANTHER" id="PTHR11946:SF93">
    <property type="entry name" value="VALINE--TRNA LIGASE, CHLOROPLASTIC_MITOCHONDRIAL 2"/>
    <property type="match status" value="1"/>
</dbReference>
<evidence type="ECO:0000256" key="7">
    <source>
        <dbReference type="ARBA" id="ARBA00023146"/>
    </source>
</evidence>
<evidence type="ECO:0000256" key="1">
    <source>
        <dbReference type="ARBA" id="ARBA00013169"/>
    </source>
</evidence>
<evidence type="ECO:0000259" key="11">
    <source>
        <dbReference type="Pfam" id="PF00133"/>
    </source>
</evidence>
<dbReference type="InterPro" id="IPR009008">
    <property type="entry name" value="Val/Leu/Ile-tRNA-synth_edit"/>
</dbReference>
<dbReference type="GO" id="GO:0002161">
    <property type="term" value="F:aminoacyl-tRNA deacylase activity"/>
    <property type="evidence" value="ECO:0007669"/>
    <property type="project" value="InterPro"/>
</dbReference>
<evidence type="ECO:0000256" key="6">
    <source>
        <dbReference type="ARBA" id="ARBA00022917"/>
    </source>
</evidence>
<evidence type="ECO:0000256" key="8">
    <source>
        <dbReference type="ARBA" id="ARBA00047552"/>
    </source>
</evidence>
<gene>
    <name evidence="13" type="ORF">UV54_C0010G0008</name>
</gene>
<dbReference type="InterPro" id="IPR033705">
    <property type="entry name" value="Anticodon_Ia_Val"/>
</dbReference>
<keyword evidence="2" id="KW-0963">Cytoplasm</keyword>
<dbReference type="InterPro" id="IPR002300">
    <property type="entry name" value="aa-tRNA-synth_Ia"/>
</dbReference>
<evidence type="ECO:0000256" key="3">
    <source>
        <dbReference type="ARBA" id="ARBA00022598"/>
    </source>
</evidence>
<dbReference type="PATRIC" id="fig|1618369.3.peg.189"/>
<dbReference type="PRINTS" id="PR00986">
    <property type="entry name" value="TRNASYNTHVAL"/>
</dbReference>
<evidence type="ECO:0000256" key="5">
    <source>
        <dbReference type="ARBA" id="ARBA00022840"/>
    </source>
</evidence>
<proteinExistence type="inferred from homology"/>
<dbReference type="Proteomes" id="UP000034213">
    <property type="component" value="Unassembled WGS sequence"/>
</dbReference>
<dbReference type="SUPFAM" id="SSF52374">
    <property type="entry name" value="Nucleotidylyl transferase"/>
    <property type="match status" value="1"/>
</dbReference>
<keyword evidence="5 10" id="KW-0067">ATP-binding</keyword>
<dbReference type="AlphaFoldDB" id="A0A0G1EB87"/>
<dbReference type="GO" id="GO:0006438">
    <property type="term" value="P:valyl-tRNA aminoacylation"/>
    <property type="evidence" value="ECO:0007669"/>
    <property type="project" value="UniProtKB-UniRule"/>
</dbReference>
<dbReference type="GO" id="GO:0004832">
    <property type="term" value="F:valine-tRNA ligase activity"/>
    <property type="evidence" value="ECO:0007669"/>
    <property type="project" value="UniProtKB-UniRule"/>
</dbReference>
<keyword evidence="4 10" id="KW-0547">Nucleotide-binding</keyword>
<dbReference type="Gene3D" id="1.10.730.10">
    <property type="entry name" value="Isoleucyl-tRNA Synthetase, Domain 1"/>
    <property type="match status" value="1"/>
</dbReference>
<dbReference type="PANTHER" id="PTHR11946">
    <property type="entry name" value="VALYL-TRNA SYNTHETASES"/>
    <property type="match status" value="1"/>
</dbReference>
<accession>A0A0G1EB87</accession>
<dbReference type="GO" id="GO:0005829">
    <property type="term" value="C:cytosol"/>
    <property type="evidence" value="ECO:0007669"/>
    <property type="project" value="TreeGrafter"/>
</dbReference>
<keyword evidence="7 10" id="KW-0030">Aminoacyl-tRNA synthetase</keyword>
<protein>
    <recommendedName>
        <fullName evidence="1 9">Valine--tRNA ligase</fullName>
        <ecNumber evidence="1 9">6.1.1.9</ecNumber>
    </recommendedName>
</protein>
<keyword evidence="3 10" id="KW-0436">Ligase</keyword>
<evidence type="ECO:0000256" key="2">
    <source>
        <dbReference type="ARBA" id="ARBA00022490"/>
    </source>
</evidence>
<dbReference type="Gene3D" id="3.90.740.10">
    <property type="entry name" value="Valyl/Leucyl/Isoleucyl-tRNA synthetase, editing domain"/>
    <property type="match status" value="1"/>
</dbReference>
<dbReference type="InterPro" id="IPR013155">
    <property type="entry name" value="M/V/L/I-tRNA-synth_anticd-bd"/>
</dbReference>
<dbReference type="SUPFAM" id="SSF47323">
    <property type="entry name" value="Anticodon-binding domain of a subclass of class I aminoacyl-tRNA synthetases"/>
    <property type="match status" value="1"/>
</dbReference>
<dbReference type="GO" id="GO:0005524">
    <property type="term" value="F:ATP binding"/>
    <property type="evidence" value="ECO:0007669"/>
    <property type="project" value="UniProtKB-KW"/>
</dbReference>
<evidence type="ECO:0000313" key="14">
    <source>
        <dbReference type="Proteomes" id="UP000034213"/>
    </source>
</evidence>
<reference evidence="13 14" key="1">
    <citation type="journal article" date="2015" name="Nature">
        <title>rRNA introns, odd ribosomes, and small enigmatic genomes across a large radiation of phyla.</title>
        <authorList>
            <person name="Brown C.T."/>
            <person name="Hug L.A."/>
            <person name="Thomas B.C."/>
            <person name="Sharon I."/>
            <person name="Castelle C.J."/>
            <person name="Singh A."/>
            <person name="Wilkins M.J."/>
            <person name="Williams K.H."/>
            <person name="Banfield J.F."/>
        </authorList>
    </citation>
    <scope>NUCLEOTIDE SEQUENCE [LARGE SCALE GENOMIC DNA]</scope>
</reference>
<dbReference type="EC" id="6.1.1.9" evidence="1 9"/>
<feature type="domain" description="Aminoacyl-tRNA synthetase class Ia" evidence="11">
    <location>
        <begin position="2"/>
        <end position="378"/>
    </location>
</feature>
<dbReference type="CDD" id="cd07962">
    <property type="entry name" value="Anticodon_Ia_Val"/>
    <property type="match status" value="1"/>
</dbReference>
<name>A0A0G1EB87_9BACT</name>
<feature type="domain" description="Aminoacyl-tRNA synthetase class Ia" evidence="11">
    <location>
        <begin position="389"/>
        <end position="508"/>
    </location>
</feature>
<dbReference type="Gene3D" id="2.170.220.10">
    <property type="match status" value="1"/>
</dbReference>
<evidence type="ECO:0000256" key="4">
    <source>
        <dbReference type="ARBA" id="ARBA00022741"/>
    </source>
</evidence>
<sequence>MPPPNANDPLHVGHAMFVTVEDIFIRYQRMLGKSVLWLPGTDHAGIETQYVFEKKLKKEGKSRFDFDRKTLYRMIWDYVQENSGTAIIQMKKLGASADWTRTKFTLDKDIVEQVTDTFIKLYKDGLVYKDLKLVNFCTKCGTAFSNLEVKHVEEKNKLYYVKYKLTGGGFIAVATTRPETIFADMAIAINPKHKLAKKLKGKKAINPLTRKEMPLIEDRAVKLKFGTGMLKITPFHDQTDWEIWKRHEKELASPRAVIDENGRMTKDAGKYAGLKTHIAREEVIKELDLEKIDNNYQNSVGKCYRCGRVIEPLPLPQFFIKVKPLTEKVLAALKKGEVKIYGSGHDKILKYWLENLEDWNISRQIVWGIRMPVWYEKTDFVVSRVCPGKGYVQETDTFDTWFSSAQWPVVTLKTRPGDFEKFYPTDIMETGYDILPFWVMRMLMIGVYLTGKVPFEKVYLHGLVRDEKGQKMSKSKGNVINPVEVVEKYGADALRMALVMSTTAGQDSAVGEGKIRGMRNLTNKIWNAARFIIMNRKRKTKNEKRKTKDKIFKQKLIQIIKQVSKQLNDLKPGLAAETVYNEFWHWFCDEKIEEAKEGKISQKTLLEGLRIFLKLLHPFVPFVTEAVWQQLPRAREKMLISSLWPN</sequence>